<protein>
    <submittedName>
        <fullName evidence="1">BnaA02g22760D protein</fullName>
    </submittedName>
</protein>
<accession>A0A078FPW3</accession>
<dbReference type="AlphaFoldDB" id="A0A078FPW3"/>
<evidence type="ECO:0000313" key="1">
    <source>
        <dbReference type="EMBL" id="CDY14934.1"/>
    </source>
</evidence>
<reference evidence="1 2" key="1">
    <citation type="journal article" date="2014" name="Science">
        <title>Plant genetics. Early allopolyploid evolution in the post-Neolithic Brassica napus oilseed genome.</title>
        <authorList>
            <person name="Chalhoub B."/>
            <person name="Denoeud F."/>
            <person name="Liu S."/>
            <person name="Parkin I.A."/>
            <person name="Tang H."/>
            <person name="Wang X."/>
            <person name="Chiquet J."/>
            <person name="Belcram H."/>
            <person name="Tong C."/>
            <person name="Samans B."/>
            <person name="Correa M."/>
            <person name="Da Silva C."/>
            <person name="Just J."/>
            <person name="Falentin C."/>
            <person name="Koh C.S."/>
            <person name="Le Clainche I."/>
            <person name="Bernard M."/>
            <person name="Bento P."/>
            <person name="Noel B."/>
            <person name="Labadie K."/>
            <person name="Alberti A."/>
            <person name="Charles M."/>
            <person name="Arnaud D."/>
            <person name="Guo H."/>
            <person name="Daviaud C."/>
            <person name="Alamery S."/>
            <person name="Jabbari K."/>
            <person name="Zhao M."/>
            <person name="Edger P.P."/>
            <person name="Chelaifa H."/>
            <person name="Tack D."/>
            <person name="Lassalle G."/>
            <person name="Mestiri I."/>
            <person name="Schnel N."/>
            <person name="Le Paslier M.C."/>
            <person name="Fan G."/>
            <person name="Renault V."/>
            <person name="Bayer P.E."/>
            <person name="Golicz A.A."/>
            <person name="Manoli S."/>
            <person name="Lee T.H."/>
            <person name="Thi V.H."/>
            <person name="Chalabi S."/>
            <person name="Hu Q."/>
            <person name="Fan C."/>
            <person name="Tollenaere R."/>
            <person name="Lu Y."/>
            <person name="Battail C."/>
            <person name="Shen J."/>
            <person name="Sidebottom C.H."/>
            <person name="Wang X."/>
            <person name="Canaguier A."/>
            <person name="Chauveau A."/>
            <person name="Berard A."/>
            <person name="Deniot G."/>
            <person name="Guan M."/>
            <person name="Liu Z."/>
            <person name="Sun F."/>
            <person name="Lim Y.P."/>
            <person name="Lyons E."/>
            <person name="Town C.D."/>
            <person name="Bancroft I."/>
            <person name="Wang X."/>
            <person name="Meng J."/>
            <person name="Ma J."/>
            <person name="Pires J.C."/>
            <person name="King G.J."/>
            <person name="Brunel D."/>
            <person name="Delourme R."/>
            <person name="Renard M."/>
            <person name="Aury J.M."/>
            <person name="Adams K.L."/>
            <person name="Batley J."/>
            <person name="Snowdon R.J."/>
            <person name="Tost J."/>
            <person name="Edwards D."/>
            <person name="Zhou Y."/>
            <person name="Hua W."/>
            <person name="Sharpe A.G."/>
            <person name="Paterson A.H."/>
            <person name="Guan C."/>
            <person name="Wincker P."/>
        </authorList>
    </citation>
    <scope>NUCLEOTIDE SEQUENCE [LARGE SCALE GENOMIC DNA]</scope>
    <source>
        <strain evidence="2">cv. Darmor-bzh</strain>
    </source>
</reference>
<proteinExistence type="predicted"/>
<name>A0A078FPW3_BRANA</name>
<dbReference type="PaxDb" id="3708-A0A078FPW3"/>
<evidence type="ECO:0000313" key="2">
    <source>
        <dbReference type="Proteomes" id="UP000028999"/>
    </source>
</evidence>
<gene>
    <name evidence="1" type="primary">BnaA02g22760D</name>
    <name evidence="1" type="ORF">GSBRNA2T00084866001</name>
</gene>
<dbReference type="EMBL" id="LK032048">
    <property type="protein sequence ID" value="CDY14934.1"/>
    <property type="molecule type" value="Genomic_DNA"/>
</dbReference>
<sequence>MFKEYITTLLVDPIHL</sequence>
<keyword evidence="2" id="KW-1185">Reference proteome</keyword>
<organism evidence="1 2">
    <name type="scientific">Brassica napus</name>
    <name type="common">Rape</name>
    <dbReference type="NCBI Taxonomy" id="3708"/>
    <lineage>
        <taxon>Eukaryota</taxon>
        <taxon>Viridiplantae</taxon>
        <taxon>Streptophyta</taxon>
        <taxon>Embryophyta</taxon>
        <taxon>Tracheophyta</taxon>
        <taxon>Spermatophyta</taxon>
        <taxon>Magnoliopsida</taxon>
        <taxon>eudicotyledons</taxon>
        <taxon>Gunneridae</taxon>
        <taxon>Pentapetalae</taxon>
        <taxon>rosids</taxon>
        <taxon>malvids</taxon>
        <taxon>Brassicales</taxon>
        <taxon>Brassicaceae</taxon>
        <taxon>Brassiceae</taxon>
        <taxon>Brassica</taxon>
    </lineage>
</organism>
<dbReference type="Proteomes" id="UP000028999">
    <property type="component" value="Unassembled WGS sequence"/>
</dbReference>